<evidence type="ECO:0000256" key="2">
    <source>
        <dbReference type="ARBA" id="ARBA00022801"/>
    </source>
</evidence>
<organism evidence="4 5">
    <name type="scientific">Stackebrandtia nassauensis (strain DSM 44728 / CIP 108903 / NRRL B-16338 / NBRC 102104 / LLR-40K-21)</name>
    <dbReference type="NCBI Taxonomy" id="446470"/>
    <lineage>
        <taxon>Bacteria</taxon>
        <taxon>Bacillati</taxon>
        <taxon>Actinomycetota</taxon>
        <taxon>Actinomycetes</taxon>
        <taxon>Glycomycetales</taxon>
        <taxon>Glycomycetaceae</taxon>
        <taxon>Stackebrandtia</taxon>
    </lineage>
</organism>
<keyword evidence="2 4" id="KW-0378">Hydrolase</keyword>
<gene>
    <name evidence="4" type="ordered locus">Snas_1386</name>
</gene>
<dbReference type="Proteomes" id="UP000000844">
    <property type="component" value="Chromosome"/>
</dbReference>
<keyword evidence="4" id="KW-0121">Carboxypeptidase</keyword>
<dbReference type="STRING" id="446470.Snas_1386"/>
<dbReference type="NCBIfam" id="TIGR00666">
    <property type="entry name" value="PBP4"/>
    <property type="match status" value="1"/>
</dbReference>
<protein>
    <submittedName>
        <fullName evidence="4">D-alanyl-D-alaninecarboxypeptidase/ D-alanyl-D-alanine-endopeptidase</fullName>
        <ecNumber evidence="4">3.4.16.4</ecNumber>
    </submittedName>
</protein>
<sequence length="521" mass="55799">MRKRTVTHAAVALAVAGVVAIAGTVVAHAQEPDDDLAKALDTILEDKRLDDSQIGVVVAEAEGNKTIYDHNGNMRAIPASNNKILTSAAAMDALGGDYRFDTDLASKAKPHNGSLRGDLYLRGTGDPTMLAADYEKLAAKLAKAGVKKVRGDLVADDTAYDDVRLGTEWGWEDEPYYYAAQTSALTVAPDEDYDAGSVIVNVDPGAAEGDKAKVTLTPPTGYVEVDNTAKTGGETDLTVDRKHGTNIITVSGTIAVGDETTSEYMSVNEPTGYAADIFARALKAKGIKLTGDIRLGETTPSGAKTLAERQSMPLSELLIPFMKLSNNMHAETLVKAMGREKTGEQGSWDNGLPVVKSFLDKQGLSTSRLRQADGSGMSRWNLIPPDQFTTLLSKLRDAKWFDTWYKSMPIACEPDRLVGGTLRSRMCDTPAEKNVYAKTGSLTSVTALSGYVTDADGRELVFSIVTNDYLTGVKDIEDKIAVTLASYSQGESLDKDGVKVPQPEKEAPSGLECSWVKPIAC</sequence>
<evidence type="ECO:0000256" key="1">
    <source>
        <dbReference type="ARBA" id="ARBA00006096"/>
    </source>
</evidence>
<keyword evidence="5" id="KW-1185">Reference proteome</keyword>
<dbReference type="Gene3D" id="3.40.710.10">
    <property type="entry name" value="DD-peptidase/beta-lactamase superfamily"/>
    <property type="match status" value="2"/>
</dbReference>
<reference evidence="4 5" key="1">
    <citation type="journal article" date="2009" name="Stand. Genomic Sci.">
        <title>Complete genome sequence of Stackebrandtia nassauensis type strain (LLR-40K-21).</title>
        <authorList>
            <person name="Munk C."/>
            <person name="Lapidus A."/>
            <person name="Copeland A."/>
            <person name="Jando M."/>
            <person name="Mayilraj S."/>
            <person name="Glavina Del Rio T."/>
            <person name="Nolan M."/>
            <person name="Chen F."/>
            <person name="Lucas S."/>
            <person name="Tice H."/>
            <person name="Cheng J.F."/>
            <person name="Han C."/>
            <person name="Detter J.C."/>
            <person name="Bruce D."/>
            <person name="Goodwin L."/>
            <person name="Chain P."/>
            <person name="Pitluck S."/>
            <person name="Goker M."/>
            <person name="Ovchinikova G."/>
            <person name="Pati A."/>
            <person name="Ivanova N."/>
            <person name="Mavromatis K."/>
            <person name="Chen A."/>
            <person name="Palaniappan K."/>
            <person name="Land M."/>
            <person name="Hauser L."/>
            <person name="Chang Y.J."/>
            <person name="Jeffries C.D."/>
            <person name="Bristow J."/>
            <person name="Eisen J.A."/>
            <person name="Markowitz V."/>
            <person name="Hugenholtz P."/>
            <person name="Kyrpides N.C."/>
            <person name="Klenk H.P."/>
        </authorList>
    </citation>
    <scope>NUCLEOTIDE SEQUENCE [LARGE SCALE GENOMIC DNA]</scope>
    <source>
        <strain evidence="5">DSM 44728 / CIP 108903 / NRRL B-16338 / NBRC 102104 / LLR-40K-21</strain>
    </source>
</reference>
<dbReference type="KEGG" id="sna:Snas_1386"/>
<feature type="chain" id="PRO_5003049486" evidence="3">
    <location>
        <begin position="30"/>
        <end position="521"/>
    </location>
</feature>
<keyword evidence="4" id="KW-0645">Protease</keyword>
<dbReference type="EMBL" id="CP001778">
    <property type="protein sequence ID" value="ADD41093.1"/>
    <property type="molecule type" value="Genomic_DNA"/>
</dbReference>
<dbReference type="Gene3D" id="3.50.80.20">
    <property type="entry name" value="D-Ala-D-Ala carboxypeptidase C, peptidase S13"/>
    <property type="match status" value="1"/>
</dbReference>
<dbReference type="PANTHER" id="PTHR30023">
    <property type="entry name" value="D-ALANYL-D-ALANINE CARBOXYPEPTIDASE"/>
    <property type="match status" value="1"/>
</dbReference>
<dbReference type="AlphaFoldDB" id="D3PV40"/>
<dbReference type="Pfam" id="PF02113">
    <property type="entry name" value="Peptidase_S13"/>
    <property type="match status" value="1"/>
</dbReference>
<dbReference type="GO" id="GO:0009002">
    <property type="term" value="F:serine-type D-Ala-D-Ala carboxypeptidase activity"/>
    <property type="evidence" value="ECO:0007669"/>
    <property type="project" value="UniProtKB-EC"/>
</dbReference>
<comment type="similarity">
    <text evidence="1">Belongs to the peptidase S13 family.</text>
</comment>
<dbReference type="SUPFAM" id="SSF56601">
    <property type="entry name" value="beta-lactamase/transpeptidase-like"/>
    <property type="match status" value="1"/>
</dbReference>
<proteinExistence type="inferred from homology"/>
<name>D3PV40_STANL</name>
<evidence type="ECO:0000313" key="4">
    <source>
        <dbReference type="EMBL" id="ADD41093.1"/>
    </source>
</evidence>
<accession>D3PV40</accession>
<dbReference type="RefSeq" id="WP_013016664.1">
    <property type="nucleotide sequence ID" value="NC_013947.1"/>
</dbReference>
<dbReference type="PRINTS" id="PR00922">
    <property type="entry name" value="DADACBPTASE3"/>
</dbReference>
<dbReference type="eggNOG" id="COG2027">
    <property type="taxonomic scope" value="Bacteria"/>
</dbReference>
<dbReference type="GO" id="GO:0000270">
    <property type="term" value="P:peptidoglycan metabolic process"/>
    <property type="evidence" value="ECO:0007669"/>
    <property type="project" value="TreeGrafter"/>
</dbReference>
<dbReference type="MEROPS" id="S13.002"/>
<feature type="signal peptide" evidence="3">
    <location>
        <begin position="1"/>
        <end position="29"/>
    </location>
</feature>
<dbReference type="InterPro" id="IPR000667">
    <property type="entry name" value="Peptidase_S13"/>
</dbReference>
<evidence type="ECO:0000313" key="5">
    <source>
        <dbReference type="Proteomes" id="UP000000844"/>
    </source>
</evidence>
<dbReference type="InterPro" id="IPR012338">
    <property type="entry name" value="Beta-lactam/transpept-like"/>
</dbReference>
<dbReference type="GO" id="GO:0006508">
    <property type="term" value="P:proteolysis"/>
    <property type="evidence" value="ECO:0007669"/>
    <property type="project" value="InterPro"/>
</dbReference>
<dbReference type="EC" id="3.4.16.4" evidence="4"/>
<dbReference type="HOGENOM" id="CLU_017692_1_2_11"/>
<evidence type="ECO:0000256" key="3">
    <source>
        <dbReference type="SAM" id="SignalP"/>
    </source>
</evidence>
<dbReference type="PANTHER" id="PTHR30023:SF0">
    <property type="entry name" value="PENICILLIN-SENSITIVE CARBOXYPEPTIDASE A"/>
    <property type="match status" value="1"/>
</dbReference>
<keyword evidence="3" id="KW-0732">Signal</keyword>